<reference evidence="1" key="1">
    <citation type="submission" date="2021-08" db="EMBL/GenBank/DDBJ databases">
        <title>The first chromosome-level gecko genome reveals the dynamic sex chromosomes of Neotropical dwarf geckos (Sphaerodactylidae: Sphaerodactylus).</title>
        <authorList>
            <person name="Pinto B.J."/>
            <person name="Keating S.E."/>
            <person name="Gamble T."/>
        </authorList>
    </citation>
    <scope>NUCLEOTIDE SEQUENCE</scope>
    <source>
        <strain evidence="1">TG3544</strain>
    </source>
</reference>
<protein>
    <submittedName>
        <fullName evidence="1">Uncharacterized protein</fullName>
    </submittedName>
</protein>
<comment type="caution">
    <text evidence="1">The sequence shown here is derived from an EMBL/GenBank/DDBJ whole genome shotgun (WGS) entry which is preliminary data.</text>
</comment>
<dbReference type="EMBL" id="CM037625">
    <property type="protein sequence ID" value="KAH7998675.1"/>
    <property type="molecule type" value="Genomic_DNA"/>
</dbReference>
<proteinExistence type="predicted"/>
<dbReference type="Proteomes" id="UP000827872">
    <property type="component" value="Linkage Group LG12"/>
</dbReference>
<organism evidence="1 2">
    <name type="scientific">Sphaerodactylus townsendi</name>
    <dbReference type="NCBI Taxonomy" id="933632"/>
    <lineage>
        <taxon>Eukaryota</taxon>
        <taxon>Metazoa</taxon>
        <taxon>Chordata</taxon>
        <taxon>Craniata</taxon>
        <taxon>Vertebrata</taxon>
        <taxon>Euteleostomi</taxon>
        <taxon>Lepidosauria</taxon>
        <taxon>Squamata</taxon>
        <taxon>Bifurcata</taxon>
        <taxon>Gekkota</taxon>
        <taxon>Sphaerodactylidae</taxon>
        <taxon>Sphaerodactylus</taxon>
    </lineage>
</organism>
<accession>A0ACB8F0R8</accession>
<name>A0ACB8F0R8_9SAUR</name>
<sequence>MISSETQPGGASADHGHPIPEDLTGTSDSASDPAEGPQILLGSAAGGEVPTPGGFLGSINQFMSAPLDGSQGVTVCCHGLDYRESQPSGFGSATWAIAVLAGNVSLPSRPSEGADLSEAEACWMLQLSEEARDLEHEEYCRVLCQMERDIEHLQAALAQAHQYQASRLSSRALEGPPCCQLHLLHYQSHL</sequence>
<evidence type="ECO:0000313" key="1">
    <source>
        <dbReference type="EMBL" id="KAH7998675.1"/>
    </source>
</evidence>
<evidence type="ECO:0000313" key="2">
    <source>
        <dbReference type="Proteomes" id="UP000827872"/>
    </source>
</evidence>
<keyword evidence="2" id="KW-1185">Reference proteome</keyword>
<gene>
    <name evidence="1" type="ORF">K3G42_018900</name>
</gene>